<dbReference type="Gene3D" id="2.60.120.380">
    <property type="match status" value="1"/>
</dbReference>
<keyword evidence="1" id="KW-0732">Signal</keyword>
<evidence type="ECO:0000313" key="4">
    <source>
        <dbReference type="Proteomes" id="UP000582837"/>
    </source>
</evidence>
<sequence>MNNLSRLPLIAAALALAACSDTSSPVQPTESREPENAITTALTCTASTRTREVRCSDDAALADGVRGVIVGNQNGYVRLTSSNVTVALDTISFDVTVENLIAQPLGTTNGSAPEPEGVRVFFVAGPASTGAGTVTVANPDGVATINGPDQPYFQYNGPLSQNTISEPRRWKLQFSPEVTNVTFKVLVSAAVQFPDGYVDNTPYVLTLNLGETRNLPGAVFTVVGNPVPGAVIDWSSSNPGLASVNGSQVTAGGGRGFATLTATSGSRPATYSTVVSVCQSTVVNNGTSLPSSIAGTDCFSSYGDPTGRPTNTFYADLYRVALNAGQTVTITMDSGDDLDTYLLLADPRLGFLVAGNDDDDEGVLGVGSRIVYTATETGVYVIEASTFGNLDTGNYTLNVTIN</sequence>
<proteinExistence type="predicted"/>
<feature type="domain" description="Peptidase C-terminal archaeal/bacterial" evidence="2">
    <location>
        <begin position="315"/>
        <end position="385"/>
    </location>
</feature>
<evidence type="ECO:0000256" key="1">
    <source>
        <dbReference type="SAM" id="SignalP"/>
    </source>
</evidence>
<comment type="caution">
    <text evidence="3">The sequence shown here is derived from an EMBL/GenBank/DDBJ whole genome shotgun (WGS) entry which is preliminary data.</text>
</comment>
<dbReference type="SUPFAM" id="SSF49373">
    <property type="entry name" value="Invasin/intimin cell-adhesion fragments"/>
    <property type="match status" value="1"/>
</dbReference>
<organism evidence="3 4">
    <name type="scientific">Longimicrobium terrae</name>
    <dbReference type="NCBI Taxonomy" id="1639882"/>
    <lineage>
        <taxon>Bacteria</taxon>
        <taxon>Pseudomonadati</taxon>
        <taxon>Gemmatimonadota</taxon>
        <taxon>Longimicrobiia</taxon>
        <taxon>Longimicrobiales</taxon>
        <taxon>Longimicrobiaceae</taxon>
        <taxon>Longimicrobium</taxon>
    </lineage>
</organism>
<protein>
    <recommendedName>
        <fullName evidence="2">Peptidase C-terminal archaeal/bacterial domain-containing protein</fullName>
    </recommendedName>
</protein>
<dbReference type="Gene3D" id="2.60.40.1080">
    <property type="match status" value="1"/>
</dbReference>
<reference evidence="3 4" key="1">
    <citation type="submission" date="2020-08" db="EMBL/GenBank/DDBJ databases">
        <title>Genomic Encyclopedia of Type Strains, Phase IV (KMG-IV): sequencing the most valuable type-strain genomes for metagenomic binning, comparative biology and taxonomic classification.</title>
        <authorList>
            <person name="Goeker M."/>
        </authorList>
    </citation>
    <scope>NUCLEOTIDE SEQUENCE [LARGE SCALE GENOMIC DNA]</scope>
    <source>
        <strain evidence="3 4">DSM 29007</strain>
    </source>
</reference>
<accession>A0A841H4B7</accession>
<dbReference type="Pfam" id="PF04151">
    <property type="entry name" value="PPC"/>
    <property type="match status" value="1"/>
</dbReference>
<dbReference type="RefSeq" id="WP_170040185.1">
    <property type="nucleotide sequence ID" value="NZ_JABDTL010000002.1"/>
</dbReference>
<evidence type="ECO:0000313" key="3">
    <source>
        <dbReference type="EMBL" id="MBB6073065.1"/>
    </source>
</evidence>
<dbReference type="EMBL" id="JACHIA010000020">
    <property type="protein sequence ID" value="MBB6073065.1"/>
    <property type="molecule type" value="Genomic_DNA"/>
</dbReference>
<dbReference type="AlphaFoldDB" id="A0A841H4B7"/>
<dbReference type="Proteomes" id="UP000582837">
    <property type="component" value="Unassembled WGS sequence"/>
</dbReference>
<feature type="chain" id="PRO_5032510191" description="Peptidase C-terminal archaeal/bacterial domain-containing protein" evidence="1">
    <location>
        <begin position="18"/>
        <end position="402"/>
    </location>
</feature>
<evidence type="ECO:0000259" key="2">
    <source>
        <dbReference type="Pfam" id="PF04151"/>
    </source>
</evidence>
<gene>
    <name evidence="3" type="ORF">HNQ61_004731</name>
</gene>
<dbReference type="PROSITE" id="PS51257">
    <property type="entry name" value="PROKAR_LIPOPROTEIN"/>
    <property type="match status" value="1"/>
</dbReference>
<feature type="signal peptide" evidence="1">
    <location>
        <begin position="1"/>
        <end position="17"/>
    </location>
</feature>
<dbReference type="InterPro" id="IPR008964">
    <property type="entry name" value="Invasin/intimin_cell_adhesion"/>
</dbReference>
<dbReference type="InterPro" id="IPR007280">
    <property type="entry name" value="Peptidase_C_arc/bac"/>
</dbReference>
<name>A0A841H4B7_9BACT</name>
<keyword evidence="4" id="KW-1185">Reference proteome</keyword>